<dbReference type="PIRSF" id="PIRSF019455">
    <property type="entry name" value="CopR_AtkY"/>
    <property type="match status" value="1"/>
</dbReference>
<proteinExistence type="inferred from homology"/>
<keyword evidence="3" id="KW-0238">DNA-binding</keyword>
<evidence type="ECO:0000256" key="4">
    <source>
        <dbReference type="ARBA" id="ARBA00023163"/>
    </source>
</evidence>
<evidence type="ECO:0000313" key="6">
    <source>
        <dbReference type="Proteomes" id="UP001500298"/>
    </source>
</evidence>
<dbReference type="EMBL" id="BAABJX010000029">
    <property type="protein sequence ID" value="GAA4834392.1"/>
    <property type="molecule type" value="Genomic_DNA"/>
</dbReference>
<protein>
    <submittedName>
        <fullName evidence="5">BlaI/MecI/CopY family transcriptional regulator</fullName>
    </submittedName>
</protein>
<keyword evidence="6" id="KW-1185">Reference proteome</keyword>
<dbReference type="SUPFAM" id="SSF46785">
    <property type="entry name" value="Winged helix' DNA-binding domain"/>
    <property type="match status" value="1"/>
</dbReference>
<comment type="caution">
    <text evidence="5">The sequence shown here is derived from an EMBL/GenBank/DDBJ whole genome shotgun (WGS) entry which is preliminary data.</text>
</comment>
<evidence type="ECO:0000256" key="1">
    <source>
        <dbReference type="ARBA" id="ARBA00011046"/>
    </source>
</evidence>
<dbReference type="Proteomes" id="UP001500298">
    <property type="component" value="Unassembled WGS sequence"/>
</dbReference>
<organism evidence="5 6">
    <name type="scientific">Algivirga pacifica</name>
    <dbReference type="NCBI Taxonomy" id="1162670"/>
    <lineage>
        <taxon>Bacteria</taxon>
        <taxon>Pseudomonadati</taxon>
        <taxon>Bacteroidota</taxon>
        <taxon>Cytophagia</taxon>
        <taxon>Cytophagales</taxon>
        <taxon>Flammeovirgaceae</taxon>
        <taxon>Algivirga</taxon>
    </lineage>
</organism>
<keyword evidence="4" id="KW-0804">Transcription</keyword>
<dbReference type="Gene3D" id="1.10.10.10">
    <property type="entry name" value="Winged helix-like DNA-binding domain superfamily/Winged helix DNA-binding domain"/>
    <property type="match status" value="1"/>
</dbReference>
<comment type="similarity">
    <text evidence="1">Belongs to the BlaI transcriptional regulatory family.</text>
</comment>
<dbReference type="InterPro" id="IPR036390">
    <property type="entry name" value="WH_DNA-bd_sf"/>
</dbReference>
<evidence type="ECO:0000256" key="2">
    <source>
        <dbReference type="ARBA" id="ARBA00023015"/>
    </source>
</evidence>
<accession>A0ABP9D890</accession>
<dbReference type="Pfam" id="PF03965">
    <property type="entry name" value="Penicillinase_R"/>
    <property type="match status" value="1"/>
</dbReference>
<name>A0ABP9D890_9BACT</name>
<evidence type="ECO:0000256" key="3">
    <source>
        <dbReference type="ARBA" id="ARBA00023125"/>
    </source>
</evidence>
<reference evidence="6" key="1">
    <citation type="journal article" date="2019" name="Int. J. Syst. Evol. Microbiol.">
        <title>The Global Catalogue of Microorganisms (GCM) 10K type strain sequencing project: providing services to taxonomists for standard genome sequencing and annotation.</title>
        <authorList>
            <consortium name="The Broad Institute Genomics Platform"/>
            <consortium name="The Broad Institute Genome Sequencing Center for Infectious Disease"/>
            <person name="Wu L."/>
            <person name="Ma J."/>
        </authorList>
    </citation>
    <scope>NUCLEOTIDE SEQUENCE [LARGE SCALE GENOMIC DNA]</scope>
    <source>
        <strain evidence="6">JCM 18326</strain>
    </source>
</reference>
<keyword evidence="2" id="KW-0805">Transcription regulation</keyword>
<gene>
    <name evidence="5" type="ORF">GCM10023331_19550</name>
</gene>
<dbReference type="Gene3D" id="1.10.4040.10">
    <property type="entry name" value="Penicillinase repressor domain"/>
    <property type="match status" value="1"/>
</dbReference>
<dbReference type="RefSeq" id="WP_345371355.1">
    <property type="nucleotide sequence ID" value="NZ_BAABJX010000029.1"/>
</dbReference>
<dbReference type="InterPro" id="IPR036388">
    <property type="entry name" value="WH-like_DNA-bd_sf"/>
</dbReference>
<evidence type="ECO:0000313" key="5">
    <source>
        <dbReference type="EMBL" id="GAA4834392.1"/>
    </source>
</evidence>
<dbReference type="InterPro" id="IPR005650">
    <property type="entry name" value="BlaI_family"/>
</dbReference>
<sequence>MKELTKAEEQIMQVLWELQKGYLKDILEQLPEPKPAYTTVSTVVKVLVKKQFIGYDTHGKSNEYYPLVKKEDYFQTHFKGMVQRFFNSSVKRFASFFSADQEMDLKDLEEIKAIIDAEIEKRKNDE</sequence>